<organism evidence="4 5">
    <name type="scientific">Chryseobacterium soldanellicola</name>
    <dbReference type="NCBI Taxonomy" id="311333"/>
    <lineage>
        <taxon>Bacteria</taxon>
        <taxon>Pseudomonadati</taxon>
        <taxon>Bacteroidota</taxon>
        <taxon>Flavobacteriia</taxon>
        <taxon>Flavobacteriales</taxon>
        <taxon>Weeksellaceae</taxon>
        <taxon>Chryseobacterium group</taxon>
        <taxon>Chryseobacterium</taxon>
    </lineage>
</organism>
<accession>A0A1H1FYG7</accession>
<name>A0A1H1FYG7_9FLAO</name>
<dbReference type="Gene3D" id="2.60.40.10">
    <property type="entry name" value="Immunoglobulins"/>
    <property type="match status" value="1"/>
</dbReference>
<reference evidence="5" key="1">
    <citation type="submission" date="2016-10" db="EMBL/GenBank/DDBJ databases">
        <authorList>
            <person name="Varghese N."/>
            <person name="Submissions S."/>
        </authorList>
    </citation>
    <scope>NUCLEOTIDE SEQUENCE [LARGE SCALE GENOMIC DNA]</scope>
    <source>
        <strain evidence="5">DSM 17072</strain>
    </source>
</reference>
<feature type="chain" id="PRO_5011564040" evidence="2">
    <location>
        <begin position="21"/>
        <end position="405"/>
    </location>
</feature>
<evidence type="ECO:0000256" key="2">
    <source>
        <dbReference type="SAM" id="SignalP"/>
    </source>
</evidence>
<dbReference type="EMBL" id="FNKL01000004">
    <property type="protein sequence ID" value="SDR05606.1"/>
    <property type="molecule type" value="Genomic_DNA"/>
</dbReference>
<dbReference type="CDD" id="cd00146">
    <property type="entry name" value="PKD"/>
    <property type="match status" value="1"/>
</dbReference>
<protein>
    <submittedName>
        <fullName evidence="4">Por secretion system C-terminal sorting domain-containing protein</fullName>
    </submittedName>
</protein>
<evidence type="ECO:0000313" key="4">
    <source>
        <dbReference type="EMBL" id="SDR05606.1"/>
    </source>
</evidence>
<keyword evidence="1 2" id="KW-0732">Signal</keyword>
<dbReference type="InterPro" id="IPR000601">
    <property type="entry name" value="PKD_dom"/>
</dbReference>
<dbReference type="PROSITE" id="PS50093">
    <property type="entry name" value="PKD"/>
    <property type="match status" value="1"/>
</dbReference>
<dbReference type="InterPro" id="IPR013783">
    <property type="entry name" value="Ig-like_fold"/>
</dbReference>
<gene>
    <name evidence="4" type="ORF">SAMN05421664_3320</name>
</gene>
<sequence length="405" mass="43770">MVRMYFLAMSLFMGSLLFNAQQAPCSDFNDPVNPAGNWAPAPPPNDNVSAGFGTANTFDGSQFLILKDQSGGSWYENNKDYRNLGEKFKGQCLYFDFYLENDSGYGMPYHPNITLSDGTNSTTFVANITVTPGSGWVRVKAPIEFANGGPLPSNSEGAWTMASPNPVIFDQIMMNSTTLSVSPDMTSTQQEVVYFDNICVKPCNNCNDCNSNFKLQTTTSTSGGFTIGQVFLESTNSPSLYKVEWGDGATSDVLTSHVYTNPGTYKVCVTQFENGKPKCTTCLVICIPKPAESGQGKNTSNLTSPLKAISEAARGELSSNSVKEYLLVPNPAKSYVDVQTNLSKKGSVAIRVIDVSGKVVINQTETVETGRQSIKLNTEGLVQGAYIVEIKSDGKTSSQKLLISK</sequence>
<feature type="domain" description="PKD" evidence="3">
    <location>
        <begin position="233"/>
        <end position="270"/>
    </location>
</feature>
<dbReference type="SUPFAM" id="SSF49299">
    <property type="entry name" value="PKD domain"/>
    <property type="match status" value="1"/>
</dbReference>
<dbReference type="InterPro" id="IPR035986">
    <property type="entry name" value="PKD_dom_sf"/>
</dbReference>
<proteinExistence type="predicted"/>
<dbReference type="Pfam" id="PF18962">
    <property type="entry name" value="Por_Secre_tail"/>
    <property type="match status" value="1"/>
</dbReference>
<dbReference type="AlphaFoldDB" id="A0A1H1FYG7"/>
<evidence type="ECO:0000313" key="5">
    <source>
        <dbReference type="Proteomes" id="UP000199627"/>
    </source>
</evidence>
<dbReference type="STRING" id="311333.SAMN05421664_3320"/>
<keyword evidence="5" id="KW-1185">Reference proteome</keyword>
<dbReference type="NCBIfam" id="TIGR04183">
    <property type="entry name" value="Por_Secre_tail"/>
    <property type="match status" value="1"/>
</dbReference>
<dbReference type="Proteomes" id="UP000199627">
    <property type="component" value="Unassembled WGS sequence"/>
</dbReference>
<dbReference type="InterPro" id="IPR026444">
    <property type="entry name" value="Secre_tail"/>
</dbReference>
<evidence type="ECO:0000259" key="3">
    <source>
        <dbReference type="PROSITE" id="PS50093"/>
    </source>
</evidence>
<feature type="signal peptide" evidence="2">
    <location>
        <begin position="1"/>
        <end position="20"/>
    </location>
</feature>
<evidence type="ECO:0000256" key="1">
    <source>
        <dbReference type="ARBA" id="ARBA00022729"/>
    </source>
</evidence>